<dbReference type="RefSeq" id="WP_183631934.1">
    <property type="nucleotide sequence ID" value="NZ_BAABLE010000011.1"/>
</dbReference>
<dbReference type="CDD" id="cd05560">
    <property type="entry name" value="Xcc1710_like"/>
    <property type="match status" value="1"/>
</dbReference>
<dbReference type="InterPro" id="IPR007523">
    <property type="entry name" value="NDUFAF3/AAMDC"/>
</dbReference>
<dbReference type="EMBL" id="JACIET010000001">
    <property type="protein sequence ID" value="MBB4011406.1"/>
    <property type="molecule type" value="Genomic_DNA"/>
</dbReference>
<dbReference type="AlphaFoldDB" id="A0A840BKJ7"/>
<dbReference type="PANTHER" id="PTHR21192:SF2">
    <property type="entry name" value="NADH DEHYDROGENASE [UBIQUINONE] 1 ALPHA SUBCOMPLEX ASSEMBLY FACTOR 3"/>
    <property type="match status" value="1"/>
</dbReference>
<comment type="caution">
    <text evidence="1">The sequence shown here is derived from an EMBL/GenBank/DDBJ whole genome shotgun (WGS) entry which is preliminary data.</text>
</comment>
<dbReference type="Gene3D" id="3.40.1230.10">
    <property type="entry name" value="MTH938-like"/>
    <property type="match status" value="1"/>
</dbReference>
<dbReference type="SUPFAM" id="SSF64076">
    <property type="entry name" value="MTH938-like"/>
    <property type="match status" value="1"/>
</dbReference>
<evidence type="ECO:0008006" key="3">
    <source>
        <dbReference type="Google" id="ProtNLM"/>
    </source>
</evidence>
<accession>A0A840BKJ7</accession>
<evidence type="ECO:0000313" key="1">
    <source>
        <dbReference type="EMBL" id="MBB4011406.1"/>
    </source>
</evidence>
<evidence type="ECO:0000313" key="2">
    <source>
        <dbReference type="Proteomes" id="UP000561045"/>
    </source>
</evidence>
<reference evidence="1 2" key="1">
    <citation type="submission" date="2020-08" db="EMBL/GenBank/DDBJ databases">
        <title>Genomic Encyclopedia of Type Strains, Phase IV (KMG-IV): sequencing the most valuable type-strain genomes for metagenomic binning, comparative biology and taxonomic classification.</title>
        <authorList>
            <person name="Goeker M."/>
        </authorList>
    </citation>
    <scope>NUCLEOTIDE SEQUENCE [LARGE SCALE GENOMIC DNA]</scope>
    <source>
        <strain evidence="1 2">DSM 106739</strain>
    </source>
</reference>
<dbReference type="InterPro" id="IPR036748">
    <property type="entry name" value="MTH938-like_sf"/>
</dbReference>
<gene>
    <name evidence="1" type="ORF">GGR36_000714</name>
</gene>
<proteinExistence type="predicted"/>
<organism evidence="1 2">
    <name type="scientific">Niveibacterium umoris</name>
    <dbReference type="NCBI Taxonomy" id="1193620"/>
    <lineage>
        <taxon>Bacteria</taxon>
        <taxon>Pseudomonadati</taxon>
        <taxon>Pseudomonadota</taxon>
        <taxon>Betaproteobacteria</taxon>
        <taxon>Rhodocyclales</taxon>
        <taxon>Rhodocyclaceae</taxon>
        <taxon>Niveibacterium</taxon>
    </lineage>
</organism>
<name>A0A840BKJ7_9RHOO</name>
<dbReference type="Pfam" id="PF04430">
    <property type="entry name" value="DUF498"/>
    <property type="match status" value="1"/>
</dbReference>
<dbReference type="PANTHER" id="PTHR21192">
    <property type="entry name" value="NUCLEAR PROTEIN E3-3"/>
    <property type="match status" value="1"/>
</dbReference>
<protein>
    <recommendedName>
        <fullName evidence="3">Xcc1710-like domain-containing protein</fullName>
    </recommendedName>
</protein>
<dbReference type="Proteomes" id="UP000561045">
    <property type="component" value="Unassembled WGS sequence"/>
</dbReference>
<keyword evidence="2" id="KW-1185">Reference proteome</keyword>
<sequence>MKLNLDLAAGINVITGHGDGFLKINGERHEGSLLVGPKLLDPAWGKPSMEALTADDFAALALLEAGITLIGTGRRQRFPSPSLLRPLIEAQRGFEIMDTAAACRTYNILAAEGRSVIAALIVESVV</sequence>